<evidence type="ECO:0000313" key="1">
    <source>
        <dbReference type="EMBL" id="QBQ72404.1"/>
    </source>
</evidence>
<sequence>MSKRYQVVEESISGHGCCFDATIIDTKTQHPIYKDRFETVCEVVEVEHAKRICELLNAADVAPVIDPQDVKAVH</sequence>
<proteinExistence type="predicted"/>
<keyword evidence="2" id="KW-1185">Reference proteome</keyword>
<reference evidence="2" key="1">
    <citation type="submission" date="2019-03" db="EMBL/GenBank/DDBJ databases">
        <title>Complete Genome Sequence of Serratia marcescens Myophage MTx.</title>
        <authorList>
            <person name="Graham K."/>
            <person name="Freeman M."/>
            <person name="Newkirk H."/>
            <person name="Liu M."/>
            <person name="Ramsey J."/>
            <person name="Cahill J."/>
        </authorList>
    </citation>
    <scope>NUCLEOTIDE SEQUENCE [LARGE SCALE GENOMIC DNA]</scope>
</reference>
<gene>
    <name evidence="1" type="ORF">CPT_MTx_098</name>
</gene>
<protein>
    <submittedName>
        <fullName evidence="1">Uncharacterized protein</fullName>
    </submittedName>
</protein>
<evidence type="ECO:0000313" key="2">
    <source>
        <dbReference type="Proteomes" id="UP000309130"/>
    </source>
</evidence>
<organism evidence="1 2">
    <name type="scientific">Serratia phage MTx</name>
    <dbReference type="NCBI Taxonomy" id="2557553"/>
    <lineage>
        <taxon>Viruses</taxon>
        <taxon>Duplodnaviria</taxon>
        <taxon>Heunggongvirae</taxon>
        <taxon>Uroviricota</taxon>
        <taxon>Caudoviricetes</taxon>
        <taxon>Lindbergviridae</taxon>
        <taxon>Myosmarvirus</taxon>
        <taxon>Myosmarvirus MTx</taxon>
    </lineage>
</organism>
<dbReference type="Proteomes" id="UP000309130">
    <property type="component" value="Segment"/>
</dbReference>
<accession>A0A482MIA5</accession>
<name>A0A482MIA5_9CAUD</name>
<dbReference type="EMBL" id="MK618717">
    <property type="protein sequence ID" value="QBQ72404.1"/>
    <property type="molecule type" value="Genomic_DNA"/>
</dbReference>